<feature type="compositionally biased region" description="Basic and acidic residues" evidence="2">
    <location>
        <begin position="784"/>
        <end position="803"/>
    </location>
</feature>
<feature type="compositionally biased region" description="Basic and acidic residues" evidence="2">
    <location>
        <begin position="849"/>
        <end position="859"/>
    </location>
</feature>
<feature type="compositionally biased region" description="Acidic residues" evidence="2">
    <location>
        <begin position="633"/>
        <end position="648"/>
    </location>
</feature>
<feature type="compositionally biased region" description="Acidic residues" evidence="2">
    <location>
        <begin position="967"/>
        <end position="977"/>
    </location>
</feature>
<feature type="compositionally biased region" description="Polar residues" evidence="2">
    <location>
        <begin position="224"/>
        <end position="247"/>
    </location>
</feature>
<feature type="compositionally biased region" description="Polar residues" evidence="2">
    <location>
        <begin position="1038"/>
        <end position="1047"/>
    </location>
</feature>
<dbReference type="InterPro" id="IPR052828">
    <property type="entry name" value="NELF-A_domain"/>
</dbReference>
<feature type="compositionally biased region" description="Polar residues" evidence="2">
    <location>
        <begin position="428"/>
        <end position="451"/>
    </location>
</feature>
<proteinExistence type="predicted"/>
<reference evidence="4" key="1">
    <citation type="submission" date="2021-01" db="EMBL/GenBank/DDBJ databases">
        <authorList>
            <consortium name="Genoscope - CEA"/>
            <person name="William W."/>
        </authorList>
    </citation>
    <scope>NUCLEOTIDE SEQUENCE</scope>
</reference>
<dbReference type="PANTHER" id="PTHR13328:SF4">
    <property type="entry name" value="NEGATIVE ELONGATION FACTOR A"/>
    <property type="match status" value="1"/>
</dbReference>
<feature type="compositionally biased region" description="Polar residues" evidence="2">
    <location>
        <begin position="530"/>
        <end position="553"/>
    </location>
</feature>
<feature type="compositionally biased region" description="Polar residues" evidence="2">
    <location>
        <begin position="581"/>
        <end position="601"/>
    </location>
</feature>
<keyword evidence="5" id="KW-1185">Reference proteome</keyword>
<feature type="compositionally biased region" description="Low complexity" evidence="2">
    <location>
        <begin position="1156"/>
        <end position="1179"/>
    </location>
</feature>
<feature type="chain" id="PRO_5035942021" evidence="3">
    <location>
        <begin position="20"/>
        <end position="3400"/>
    </location>
</feature>
<keyword evidence="3" id="KW-0732">Signal</keyword>
<dbReference type="Proteomes" id="UP000689195">
    <property type="component" value="Unassembled WGS sequence"/>
</dbReference>
<evidence type="ECO:0000256" key="3">
    <source>
        <dbReference type="SAM" id="SignalP"/>
    </source>
</evidence>
<feature type="compositionally biased region" description="Polar residues" evidence="2">
    <location>
        <begin position="377"/>
        <end position="400"/>
    </location>
</feature>
<protein>
    <submittedName>
        <fullName evidence="4">Uncharacterized protein</fullName>
    </submittedName>
</protein>
<sequence length="3400" mass="390002">MNKLILVLLLVAVANQTKSNDQMTLGRELKLEEAFHLSVDRFNCEMEPRFYDFVIQELFKWIDIIDNQQKLQTDLQIIEQIVKLVEKVKHIEGIQKEMFLHISQRLSSSVSEMSLAQVESKWAKYSIDEIQQQMREFSQVTTQSERATKANTIIKNLYNMEQQLQQYLNQSYQYQNSQELYKKIEELKNKQQYCESQYPKEYTGSTRLQPGRSDLAASDDPKFDNQSSHQQAANQDKPFQSNPNYQGGQKEPRQPSTRLPPGRYDQPESNDPKFDNQSSHQQAANQDKPFQSNPNYQGGQKEPRQPSTRLPPGRYDQPESNDPKFDNQSSHQQAANQDKPFQSNPNYQGGQKEPRQPSTRLPPGRYDQPESNDPKFDNQSSHQQAANQDKPFQSNPNYQGGQKEPRQPSTRLPPGRYDQPESNDPKFDNQSSHQQAANQDKPFQSNPNYQGGQKEPRQPSTRLPPGRYDQPESNDPKFDNQSSHQQAANQDKPFQSNPNYQGGQKEPRQPSTRLPPGRYDQPESNDPKFDNQSSHQQAANQDKPFQSNPNYQGGQKEPRQPSTRLPPGRYDQPESNDPKFDNQSSHQQAANQDQPFQSNPKYKQLRHQKIVHLPDENEGDISIAFEDQVCPQGEEDDTPFNDIIDDEGEHSQQIEQDSEEEEEKNEIEEEEQQEIEEEEEKELEEEQLNEIESQNNEQQDDQQNTEDTRQEQQEEPEVEEEVIVKKSSSKLKSEKPAQSSQEEEIKEEGIVKNAKSGSQPPKPSQQEEPKVEEEVIVKKSSSKLKSEKPTQSSKQEELKEEGIVKNSKSGSQPPKPGQQEEPKVEEEAIVRKSSSKLKSEKPAQSSQQEESKVEEEVIVKKSNPKLQAQMPAKQSASKSNDSQQQPKAQAQKPSQLADEEHESKDEDASSEPIHQQVKDDEEQKNEDMNTETQESSKQEDGDYYSDEQSKEPEGGVVSTEEGKEDYVEVEVEVEEEVPDGKGGKKKLKKMVKKLVKKTKQQFAKLGKNNKKQSLKKSNSSKSANDPTEQSKNEGEIPLTNSAPASKTISKKILFNSGSDTQMEVEGEDNSQTGSEMEDNYIYYQEFDDKIIYYEFDPVNNAFKKSSVVQKTKNQRSLIIQSWDDLLDSTSSDDNKDNDEKQEGDKQTGINQDEQKQQQNKKTQDQSQQQQDNSQKNQSQEGLQSDTNGQNQKEQQPDQVVSDILKNEKAKVEETSQENKEISKEINKEKSIKIHSLKDEYNANEPTQYSPPKHKINTRPSQEKIIIPVSTKYVQSAFDGEAAEQYEFADREMLQDSDEYGYGFWLRYTESAPKLHSRQAQTFYFISRLTSNQDYRDFTFYGDRTLSIFLFENTFVFSTYDHGDRKKVKDSVIALNEELESMWYFITFSYSLAKKSAIGFVLGYGNNGKILKTEISCLHVPPTYFKLIIGGKHLSYQGFNGQFANIFYDIDAPAFIDSEQKLNELIKTISNPPQAVNSLTDLEVLTTPKQLSANSKGDSQELNPQESSLIIEEYSIAGWFRWIDDLKVDEQNTFQIFNLRSTQKKQPNKGVLGDRTLEIHYTYGGGAKSTVYFNTYTIQGNKAKGTSYISKNVESPNLIWTYVYFGYDNDKLKAYGALIRPGKADEVILDPIQHKLVTKLYFTIGGDEQISSFNGKIGYVGIYLGPGAFRSSLDFGQQFFYGDGAVGVYQLVKPIQYKDDAQDPNLVRDSQYDAEQPIVDKILLHDDSKLRLNGQSEYSFGLWTRWLQTLPKFLAQRGAVHNIARFGTAPYLIEQVEGKLKRANTRPSTEKDQTLAVTLSKDAYEFYTYKAKDEIEFNNIEGSWNYVYFGYKRVGTNGIAKGYVQFGLEGEIKEIVFDILHDFLLEYVEFVIGKSQAPLFNGQLCKIQCSIGPGSFISTADDLKLYTQNSLPDKAQIRPISRQTQQLIGTPVDQPSQKFQFDKFQGIKEYSISGWVKWSGAQKLGKTFHIASMAQKKIDDLNGNFEQTLQILRSDQSYTFNTYSCKGDDCSGIVTQDQQLGEYWDQWTYIYYGYSQVMKKTFGYVKFTFTDSKFNQDQVTHFYVAVFSIIISSEQQKFQGSMKTWVINVGEGSYREGNFVSDENIKVHFGFVSGTDHIKLEQAGQEAHHVEQVLECGSNEKDVPLHVQFEQSDKLHLHGVSEYGYGFWARFQHYGKKGILYQQPQWMGLARLTTQKDYKDFEQPGDRVLLILQGKGVHHFSTYNVQPQSNNINGNIPYLIESESEWTYIYFSYKRISQTVGHAVAFTSYNDITAGIQMDVLHNLLQNYLQLTVGHAGKFYPNFNGQITTVRFNLGPGAFIDNKQGILGRIKNKDPKPEIISNQKQFEIIAGKQDATNLKIENPIVIEQEAREYSVQLWFRWFKTATKPNQVIYRLTSNKGEDDAKNIGDKVLMLSHIGTALFSTYSLQDQTLNIPYECNIPKQQLEIWTFAYFAYSKKERKIQYYLKADTHENKGLEPVLHAVASKYLLFVARDGFLENFSSRLAQLTVNFGDGAFRNDNFLQLPVYILGPKLFSQEKVHKWERSEKLILGQSQTIRFNDQPDKPIESMQEYSIGFWCRFLQAWPERLYRLPLEMQLVRLTYNEKLEVGKVAIGDRILASHLIQSGFQFSTYDLNDDAPNELHQIPNQRIEGQWHYIYMGYIRSKQVASFFVYNGQDMQSAKNQDALHKPLGDFVILHIGGEPEVPSFQGIMSKIALSFGPGSFFSLVEEVKKTIDNSYALDQSLTVGFIHKEKHGQQELIGKLESVTDEIGGTELKGETWSTVGEYAISGWFKTSQVNGQSANDCQVLFRVTNNDREHLNDKRSQGDRTLFASICVDSLKLSTYTLSGLKDWNEAKFLEENVPLGHNKRAWIYIYMGYNEDLQEVHALVHLFEEDKPLIFKGVQHFVPHYTGIYVAKDPFTKRFQGEIQKWVASYGFGAFVSVQKRGYEDLLLNYNALAINQKYMWFKKEDQVVETEQAVIQEFSQEVESVDEYSIGLWTRWLISFPSTLTERQPQHNIFRFSSNKQDQDKSELGDRVLAAYLTIGNYEFSTYDVNKPSNAMDAKLPYVELEGSWTYIYAAYKSGQFYGMVLFREQQKAQHVELQVQHRALTGYAKFVMGAKEFGRKGFHGWLFDPRIFLGTGAFINEGQKVVDMVLKLHRKLPVPALDAEDFKWPVNIIDTTLPDDINEKKDKFQFAFTNKVGLLEYSFGFWMQNGVLQPEMPDDLRGLVRLTTNNEGSDERYIGDRTLAVFTKVQQLVACTYTLKDPSFEPVSHQFDLIPYQWTYVYFGYTQGKARAYVLSIKGPSEQIFSVKHAVPNAFYLNIIKDQSHPLFYGKFYGLKVNFGQGSYLENPQEMIEKWPYDPKTLPVPEPKEEKVLALNSAKVDRAPNTQHEQFKE</sequence>
<dbReference type="EMBL" id="CAJJDO010000014">
    <property type="protein sequence ID" value="CAD8145403.1"/>
    <property type="molecule type" value="Genomic_DNA"/>
</dbReference>
<feature type="compositionally biased region" description="Polar residues" evidence="2">
    <location>
        <begin position="1180"/>
        <end position="1198"/>
    </location>
</feature>
<feature type="region of interest" description="Disordered" evidence="2">
    <location>
        <begin position="1121"/>
        <end position="1198"/>
    </location>
</feature>
<feature type="compositionally biased region" description="Basic and acidic residues" evidence="2">
    <location>
        <begin position="1132"/>
        <end position="1145"/>
    </location>
</feature>
<accession>A0A8S1SZ46</accession>
<evidence type="ECO:0000313" key="5">
    <source>
        <dbReference type="Proteomes" id="UP000689195"/>
    </source>
</evidence>
<feature type="region of interest" description="Disordered" evidence="2">
    <location>
        <begin position="198"/>
        <end position="1076"/>
    </location>
</feature>
<gene>
    <name evidence="4" type="ORF">PPENT_87.1.T0140225</name>
</gene>
<feature type="compositionally biased region" description="Polar residues" evidence="2">
    <location>
        <begin position="275"/>
        <end position="298"/>
    </location>
</feature>
<evidence type="ECO:0000256" key="2">
    <source>
        <dbReference type="SAM" id="MobiDB-lite"/>
    </source>
</evidence>
<feature type="compositionally biased region" description="Low complexity" evidence="2">
    <location>
        <begin position="882"/>
        <end position="895"/>
    </location>
</feature>
<dbReference type="OrthoDB" id="296092at2759"/>
<evidence type="ECO:0000256" key="1">
    <source>
        <dbReference type="SAM" id="Coils"/>
    </source>
</evidence>
<feature type="signal peptide" evidence="3">
    <location>
        <begin position="1"/>
        <end position="19"/>
    </location>
</feature>
<dbReference type="PANTHER" id="PTHR13328">
    <property type="entry name" value="NEGATIVE ELONGATION FACTOR A NELF-A"/>
    <property type="match status" value="1"/>
</dbReference>
<name>A0A8S1SZ46_9CILI</name>
<feature type="coiled-coil region" evidence="1">
    <location>
        <begin position="1204"/>
        <end position="1231"/>
    </location>
</feature>
<feature type="compositionally biased region" description="Basic residues" evidence="2">
    <location>
        <begin position="983"/>
        <end position="999"/>
    </location>
</feature>
<organism evidence="4 5">
    <name type="scientific">Paramecium pentaurelia</name>
    <dbReference type="NCBI Taxonomy" id="43138"/>
    <lineage>
        <taxon>Eukaryota</taxon>
        <taxon>Sar</taxon>
        <taxon>Alveolata</taxon>
        <taxon>Ciliophora</taxon>
        <taxon>Intramacronucleata</taxon>
        <taxon>Oligohymenophorea</taxon>
        <taxon>Peniculida</taxon>
        <taxon>Parameciidae</taxon>
        <taxon>Paramecium</taxon>
    </lineage>
</organism>
<evidence type="ECO:0000313" key="4">
    <source>
        <dbReference type="EMBL" id="CAD8145403.1"/>
    </source>
</evidence>
<keyword evidence="1" id="KW-0175">Coiled coil</keyword>
<comment type="caution">
    <text evidence="4">The sequence shown here is derived from an EMBL/GenBank/DDBJ whole genome shotgun (WGS) entry which is preliminary data.</text>
</comment>
<feature type="compositionally biased region" description="Basic and acidic residues" evidence="2">
    <location>
        <begin position="818"/>
        <end position="830"/>
    </location>
</feature>
<feature type="compositionally biased region" description="Polar residues" evidence="2">
    <location>
        <begin position="872"/>
        <end position="881"/>
    </location>
</feature>
<feature type="compositionally biased region" description="Polar residues" evidence="2">
    <location>
        <begin position="479"/>
        <end position="502"/>
    </location>
</feature>
<feature type="compositionally biased region" description="Acidic residues" evidence="2">
    <location>
        <begin position="656"/>
        <end position="689"/>
    </location>
</feature>
<feature type="compositionally biased region" description="Polar residues" evidence="2">
    <location>
        <begin position="326"/>
        <end position="349"/>
    </location>
</feature>
<feature type="compositionally biased region" description="Basic and acidic residues" evidence="2">
    <location>
        <begin position="765"/>
        <end position="777"/>
    </location>
</feature>
<feature type="region of interest" description="Disordered" evidence="2">
    <location>
        <begin position="1236"/>
        <end position="1256"/>
    </location>
</feature>